<evidence type="ECO:0008006" key="3">
    <source>
        <dbReference type="Google" id="ProtNLM"/>
    </source>
</evidence>
<dbReference type="Gene3D" id="3.20.20.410">
    <property type="entry name" value="Protein of unknown function UPF0759"/>
    <property type="match status" value="1"/>
</dbReference>
<reference evidence="2" key="1">
    <citation type="submission" date="2020-05" db="EMBL/GenBank/DDBJ databases">
        <title>Frigoriglobus tundricola gen. nov., sp. nov., a psychrotolerant cellulolytic planctomycete of the family Gemmataceae with two divergent copies of 16S rRNA gene.</title>
        <authorList>
            <person name="Kulichevskaya I.S."/>
            <person name="Ivanova A.A."/>
            <person name="Naumoff D.G."/>
            <person name="Beletsky A.V."/>
            <person name="Rijpstra W.I.C."/>
            <person name="Sinninghe Damste J.S."/>
            <person name="Mardanov A.V."/>
            <person name="Ravin N.V."/>
            <person name="Dedysh S.N."/>
        </authorList>
    </citation>
    <scope>NUCLEOTIDE SEQUENCE [LARGE SCALE GENOMIC DNA]</scope>
    <source>
        <strain evidence="2">PL17</strain>
    </source>
</reference>
<dbReference type="AlphaFoldDB" id="A0A6M5YI34"/>
<gene>
    <name evidence="1" type="ORF">FTUN_1250</name>
</gene>
<proteinExistence type="predicted"/>
<organism evidence="1 2">
    <name type="scientific">Frigoriglobus tundricola</name>
    <dbReference type="NCBI Taxonomy" id="2774151"/>
    <lineage>
        <taxon>Bacteria</taxon>
        <taxon>Pseudomonadati</taxon>
        <taxon>Planctomycetota</taxon>
        <taxon>Planctomycetia</taxon>
        <taxon>Gemmatales</taxon>
        <taxon>Gemmataceae</taxon>
        <taxon>Frigoriglobus</taxon>
    </lineage>
</organism>
<dbReference type="SUPFAM" id="SSF117396">
    <property type="entry name" value="TM1631-like"/>
    <property type="match status" value="1"/>
</dbReference>
<dbReference type="EMBL" id="CP053452">
    <property type="protein sequence ID" value="QJW93739.1"/>
    <property type="molecule type" value="Genomic_DNA"/>
</dbReference>
<name>A0A6M5YI34_9BACT</name>
<dbReference type="Pfam" id="PF01904">
    <property type="entry name" value="DUF72"/>
    <property type="match status" value="1"/>
</dbReference>
<accession>A0A6M5YI34</accession>
<sequence>MNVFVGTSGYSYPKWKGSFYPAKLPTKQMLGYYGTHFRAVEINNTFYRPPTAAVLDGWAEQVPTGFRFVLKAPQEITHVKRLVNADEMVSSLFATADTLEERLGPVLFQLPPNFKKDVPRLRAFLGLLPKDRGAAFEFRNASWFDDEVFALLRLHRVAMCIADADDGLEVPFVSTADRGYLRLRRAAYDDSALRTWAARIRAERWRDVFVFFKHEDAGTGPRFAKRLLELLAEGEAVQQKHAG</sequence>
<dbReference type="PANTHER" id="PTHR30348:SF4">
    <property type="entry name" value="DUF72 DOMAIN-CONTAINING PROTEIN"/>
    <property type="match status" value="1"/>
</dbReference>
<keyword evidence="2" id="KW-1185">Reference proteome</keyword>
<evidence type="ECO:0000313" key="2">
    <source>
        <dbReference type="Proteomes" id="UP000503447"/>
    </source>
</evidence>
<dbReference type="PANTHER" id="PTHR30348">
    <property type="entry name" value="UNCHARACTERIZED PROTEIN YECE"/>
    <property type="match status" value="1"/>
</dbReference>
<dbReference type="InterPro" id="IPR002763">
    <property type="entry name" value="DUF72"/>
</dbReference>
<evidence type="ECO:0000313" key="1">
    <source>
        <dbReference type="EMBL" id="QJW93739.1"/>
    </source>
</evidence>
<protein>
    <recommendedName>
        <fullName evidence="3">DUF72 domain-containing protein</fullName>
    </recommendedName>
</protein>
<dbReference type="KEGG" id="ftj:FTUN_1250"/>
<dbReference type="Proteomes" id="UP000503447">
    <property type="component" value="Chromosome"/>
</dbReference>
<dbReference type="InterPro" id="IPR036520">
    <property type="entry name" value="UPF0759_sf"/>
</dbReference>
<dbReference type="RefSeq" id="WP_171469886.1">
    <property type="nucleotide sequence ID" value="NZ_CP053452.2"/>
</dbReference>